<evidence type="ECO:0000313" key="11">
    <source>
        <dbReference type="EMBL" id="KAF2749179.1"/>
    </source>
</evidence>
<feature type="region of interest" description="Disordered" evidence="9">
    <location>
        <begin position="76"/>
        <end position="168"/>
    </location>
</feature>
<evidence type="ECO:0000256" key="4">
    <source>
        <dbReference type="ARBA" id="ARBA00022701"/>
    </source>
</evidence>
<dbReference type="Pfam" id="PF01302">
    <property type="entry name" value="CAP_GLY"/>
    <property type="match status" value="1"/>
</dbReference>
<accession>A0A6A6VHA0</accession>
<feature type="compositionally biased region" description="Low complexity" evidence="9">
    <location>
        <begin position="127"/>
        <end position="154"/>
    </location>
</feature>
<dbReference type="PANTHER" id="PTHR18916">
    <property type="entry name" value="DYNACTIN 1-RELATED MICROTUBULE-BINDING"/>
    <property type="match status" value="1"/>
</dbReference>
<sequence length="1195" mass="134717">MTEPRVGATVELGDGRKAIVRYSGDIHVSSGQFYGVELPDATGKNDGSVQGQRYFECPPGHGLFVRRSGIARVVAQPPQPATRRASVARPPVPKTQLRQSSVSASSRTAPKDTATSKRISVVTPAFQAGAKSQRKSSSASAGAASTVSSSATRSVSREQSSTKPDTQTINALETKLQHLERQYAEAKELLKSLDTVTGEKTRFESLVQKLQSKCQSFHQENVELKAEVKKSQTELDHLRKETQDHEGILEIITLDRELAEEKAEQAEAEAQALKERLEERELELDVLKGEAELLTADMPEEARRAAGVYRLQDENDRLKQAIIRMRDITEESESSLKQRIRELETDAAQTEQLRQEAARLEELVASQEDTITDLRQQVDAFEAFAEDIDEVTTENQSLREQLHQKDSVIRELEDLNQLNDELAVHQAEQAKDLREEVEAAQLEIAEQTQKIMEQSSEIDGQTELLDKFRDLVSYLQEKMTDAEASKTMSEEQAKDVTNRFNEVIELNRRLHTAHLNTTAKTIVSEVKHLVAQEASEQLEITRHFIEGGEDICKAEPMKAYFSAKRIGYKADLARSLLQSAGTLLGNKENFERFVCELSRCDVICRLNQLSIKSKRFWSGISTSTVEEFYGFANASSELAPVEKTAEQFLEALKKDEVNYNETPAALRRSDDILATLLSQYQAPLDARREDEFILRIHSIKANASLMKASYDAIGACVEDISITYPEFSEETNRRLLGMSVFRWSAQAGKAISEADKLVKALEGLRADGMAPNVDLDRFERNDSAMAKAASVVHRFAIEFCKLFVRTDDTPIFSDVFWVAMDALEEQSDVRAQDWEIEDVISFLSVSLQTNTMLQYCVEIVHPEAPWILKAREVQSAKIDRAEADARVEQVQAQHRRVVTQVREKDELIETKNLEIEHLRASLKAEAKKLVAKVQEMNRTEEELKQKIQQLEEGKAEIAARMEEMKNFDPHSHRILTPINESTKSAGPSKTEKKEPTPRRPYSRRDAKKAFMTFLTALKDENHWLRRREYAGAFENNMKYMFGRLLWAEGEPRREAERAHKEAIEALQAHFDADTHPRTSTPSYMSLPFTPKWLENGMDSIYKPDILSPPESPASSRSSSPFPEEDPTVLEDTTTLENTAVIHEISPYSWGLFDILKEDEGEEEGGEGEEGVDEEEMGLEGFSEVRLGSLGISIPV</sequence>
<feature type="region of interest" description="Disordered" evidence="9">
    <location>
        <begin position="1103"/>
        <end position="1127"/>
    </location>
</feature>
<evidence type="ECO:0000256" key="9">
    <source>
        <dbReference type="SAM" id="MobiDB-lite"/>
    </source>
</evidence>
<dbReference type="PROSITE" id="PS50245">
    <property type="entry name" value="CAP_GLY_2"/>
    <property type="match status" value="1"/>
</dbReference>
<dbReference type="Gene3D" id="2.30.30.190">
    <property type="entry name" value="CAP Gly-rich-like domain"/>
    <property type="match status" value="1"/>
</dbReference>
<dbReference type="Pfam" id="PF12455">
    <property type="entry name" value="Dynactin"/>
    <property type="match status" value="1"/>
</dbReference>
<evidence type="ECO:0000256" key="3">
    <source>
        <dbReference type="ARBA" id="ARBA00022490"/>
    </source>
</evidence>
<feature type="region of interest" description="Disordered" evidence="9">
    <location>
        <begin position="1159"/>
        <end position="1180"/>
    </location>
</feature>
<feature type="compositionally biased region" description="Acidic residues" evidence="9">
    <location>
        <begin position="1159"/>
        <end position="1177"/>
    </location>
</feature>
<keyword evidence="7" id="KW-0206">Cytoskeleton</keyword>
<evidence type="ECO:0000256" key="7">
    <source>
        <dbReference type="ARBA" id="ARBA00023212"/>
    </source>
</evidence>
<keyword evidence="4" id="KW-0493">Microtubule</keyword>
<evidence type="ECO:0000256" key="5">
    <source>
        <dbReference type="ARBA" id="ARBA00023017"/>
    </source>
</evidence>
<feature type="coiled-coil region" evidence="8">
    <location>
        <begin position="919"/>
        <end position="960"/>
    </location>
</feature>
<reference evidence="11" key="1">
    <citation type="journal article" date="2020" name="Stud. Mycol.">
        <title>101 Dothideomycetes genomes: a test case for predicting lifestyles and emergence of pathogens.</title>
        <authorList>
            <person name="Haridas S."/>
            <person name="Albert R."/>
            <person name="Binder M."/>
            <person name="Bloem J."/>
            <person name="Labutti K."/>
            <person name="Salamov A."/>
            <person name="Andreopoulos B."/>
            <person name="Baker S."/>
            <person name="Barry K."/>
            <person name="Bills G."/>
            <person name="Bluhm B."/>
            <person name="Cannon C."/>
            <person name="Castanera R."/>
            <person name="Culley D."/>
            <person name="Daum C."/>
            <person name="Ezra D."/>
            <person name="Gonzalez J."/>
            <person name="Henrissat B."/>
            <person name="Kuo A."/>
            <person name="Liang C."/>
            <person name="Lipzen A."/>
            <person name="Lutzoni F."/>
            <person name="Magnuson J."/>
            <person name="Mondo S."/>
            <person name="Nolan M."/>
            <person name="Ohm R."/>
            <person name="Pangilinan J."/>
            <person name="Park H.-J."/>
            <person name="Ramirez L."/>
            <person name="Alfaro M."/>
            <person name="Sun H."/>
            <person name="Tritt A."/>
            <person name="Yoshinaga Y."/>
            <person name="Zwiers L.-H."/>
            <person name="Turgeon B."/>
            <person name="Goodwin S."/>
            <person name="Spatafora J."/>
            <person name="Crous P."/>
            <person name="Grigoriev I."/>
        </authorList>
    </citation>
    <scope>NUCLEOTIDE SEQUENCE</scope>
    <source>
        <strain evidence="11">CBS 119925</strain>
    </source>
</reference>
<evidence type="ECO:0000256" key="1">
    <source>
        <dbReference type="ARBA" id="ARBA00004245"/>
    </source>
</evidence>
<feature type="compositionally biased region" description="Polar residues" evidence="9">
    <location>
        <begin position="157"/>
        <end position="168"/>
    </location>
</feature>
<dbReference type="GO" id="GO:0030286">
    <property type="term" value="C:dynein complex"/>
    <property type="evidence" value="ECO:0007669"/>
    <property type="project" value="UniProtKB-KW"/>
</dbReference>
<dbReference type="SMART" id="SM01052">
    <property type="entry name" value="CAP_GLY"/>
    <property type="match status" value="1"/>
</dbReference>
<feature type="compositionally biased region" description="Low complexity" evidence="9">
    <location>
        <begin position="1112"/>
        <end position="1121"/>
    </location>
</feature>
<dbReference type="EMBL" id="MU006567">
    <property type="protein sequence ID" value="KAF2749179.1"/>
    <property type="molecule type" value="Genomic_DNA"/>
</dbReference>
<dbReference type="OrthoDB" id="2130750at2759"/>
<dbReference type="Proteomes" id="UP000799440">
    <property type="component" value="Unassembled WGS sequence"/>
</dbReference>
<protein>
    <recommendedName>
        <fullName evidence="10">CAP-Gly domain-containing protein</fullName>
    </recommendedName>
</protein>
<feature type="compositionally biased region" description="Polar residues" evidence="9">
    <location>
        <begin position="978"/>
        <end position="987"/>
    </location>
</feature>
<dbReference type="SUPFAM" id="SSF74924">
    <property type="entry name" value="Cap-Gly domain"/>
    <property type="match status" value="1"/>
</dbReference>
<dbReference type="InterPro" id="IPR022157">
    <property type="entry name" value="Dynactin"/>
</dbReference>
<evidence type="ECO:0000256" key="6">
    <source>
        <dbReference type="ARBA" id="ARBA00023054"/>
    </source>
</evidence>
<dbReference type="AlphaFoldDB" id="A0A6A6VHA0"/>
<name>A0A6A6VHA0_9PLEO</name>
<dbReference type="InterPro" id="IPR000938">
    <property type="entry name" value="CAP-Gly_domain"/>
</dbReference>
<evidence type="ECO:0000313" key="12">
    <source>
        <dbReference type="Proteomes" id="UP000799440"/>
    </source>
</evidence>
<keyword evidence="3" id="KW-0963">Cytoplasm</keyword>
<feature type="compositionally biased region" description="Polar residues" evidence="9">
    <location>
        <begin position="96"/>
        <end position="108"/>
    </location>
</feature>
<feature type="compositionally biased region" description="Basic and acidic residues" evidence="9">
    <location>
        <begin position="989"/>
        <end position="1005"/>
    </location>
</feature>
<organism evidence="11 12">
    <name type="scientific">Sporormia fimetaria CBS 119925</name>
    <dbReference type="NCBI Taxonomy" id="1340428"/>
    <lineage>
        <taxon>Eukaryota</taxon>
        <taxon>Fungi</taxon>
        <taxon>Dikarya</taxon>
        <taxon>Ascomycota</taxon>
        <taxon>Pezizomycotina</taxon>
        <taxon>Dothideomycetes</taxon>
        <taxon>Pleosporomycetidae</taxon>
        <taxon>Pleosporales</taxon>
        <taxon>Sporormiaceae</taxon>
        <taxon>Sporormia</taxon>
    </lineage>
</organism>
<keyword evidence="5" id="KW-0243">Dynein</keyword>
<evidence type="ECO:0000259" key="10">
    <source>
        <dbReference type="PROSITE" id="PS50245"/>
    </source>
</evidence>
<gene>
    <name evidence="11" type="ORF">M011DRAFT_485222</name>
</gene>
<comment type="similarity">
    <text evidence="2">Belongs to the dynactin 150 kDa subunit family.</text>
</comment>
<feature type="domain" description="CAP-Gly" evidence="10">
    <location>
        <begin position="24"/>
        <end position="66"/>
    </location>
</feature>
<keyword evidence="12" id="KW-1185">Reference proteome</keyword>
<feature type="region of interest" description="Disordered" evidence="9">
    <location>
        <begin position="973"/>
        <end position="1005"/>
    </location>
</feature>
<dbReference type="InterPro" id="IPR036859">
    <property type="entry name" value="CAP-Gly_dom_sf"/>
</dbReference>
<proteinExistence type="inferred from homology"/>
<dbReference type="PROSITE" id="PS00845">
    <property type="entry name" value="CAP_GLY_1"/>
    <property type="match status" value="1"/>
</dbReference>
<evidence type="ECO:0000256" key="8">
    <source>
        <dbReference type="SAM" id="Coils"/>
    </source>
</evidence>
<evidence type="ECO:0000256" key="2">
    <source>
        <dbReference type="ARBA" id="ARBA00011010"/>
    </source>
</evidence>
<comment type="subcellular location">
    <subcellularLocation>
        <location evidence="1">Cytoplasm</location>
        <location evidence="1">Cytoskeleton</location>
    </subcellularLocation>
</comment>
<dbReference type="GO" id="GO:0005874">
    <property type="term" value="C:microtubule"/>
    <property type="evidence" value="ECO:0007669"/>
    <property type="project" value="UniProtKB-KW"/>
</dbReference>
<feature type="coiled-coil region" evidence="8">
    <location>
        <begin position="169"/>
        <end position="457"/>
    </location>
</feature>
<keyword evidence="6 8" id="KW-0175">Coiled coil</keyword>